<keyword evidence="6 7" id="KW-0472">Membrane</keyword>
<gene>
    <name evidence="9" type="ORF">F4Y42_13410</name>
</gene>
<evidence type="ECO:0000259" key="8">
    <source>
        <dbReference type="PROSITE" id="PS50928"/>
    </source>
</evidence>
<dbReference type="GO" id="GO:0055085">
    <property type="term" value="P:transmembrane transport"/>
    <property type="evidence" value="ECO:0007669"/>
    <property type="project" value="InterPro"/>
</dbReference>
<feature type="transmembrane region" description="Helical" evidence="7">
    <location>
        <begin position="106"/>
        <end position="130"/>
    </location>
</feature>
<evidence type="ECO:0000256" key="4">
    <source>
        <dbReference type="ARBA" id="ARBA00022692"/>
    </source>
</evidence>
<dbReference type="Gene3D" id="1.10.3720.10">
    <property type="entry name" value="MetI-like"/>
    <property type="match status" value="1"/>
</dbReference>
<feature type="transmembrane region" description="Helical" evidence="7">
    <location>
        <begin position="142"/>
        <end position="166"/>
    </location>
</feature>
<dbReference type="PANTHER" id="PTHR43744">
    <property type="entry name" value="ABC TRANSPORTER PERMEASE PROTEIN MG189-RELATED-RELATED"/>
    <property type="match status" value="1"/>
</dbReference>
<keyword evidence="5 7" id="KW-1133">Transmembrane helix</keyword>
<dbReference type="PANTHER" id="PTHR43744:SF6">
    <property type="entry name" value="ABC TRANSPORTER PERMEASE PROTEIN YESQ-RELATED"/>
    <property type="match status" value="1"/>
</dbReference>
<keyword evidence="2 7" id="KW-0813">Transport</keyword>
<evidence type="ECO:0000256" key="2">
    <source>
        <dbReference type="ARBA" id="ARBA00022448"/>
    </source>
</evidence>
<evidence type="ECO:0000256" key="3">
    <source>
        <dbReference type="ARBA" id="ARBA00022475"/>
    </source>
</evidence>
<keyword evidence="4 7" id="KW-0812">Transmembrane</keyword>
<feature type="transmembrane region" description="Helical" evidence="7">
    <location>
        <begin position="178"/>
        <end position="198"/>
    </location>
</feature>
<evidence type="ECO:0000256" key="7">
    <source>
        <dbReference type="RuleBase" id="RU363032"/>
    </source>
</evidence>
<reference evidence="9" key="1">
    <citation type="submission" date="2019-09" db="EMBL/GenBank/DDBJ databases">
        <title>Characterisation of the sponge microbiome using genome-centric metagenomics.</title>
        <authorList>
            <person name="Engelberts J.P."/>
            <person name="Robbins S.J."/>
            <person name="De Goeij J.M."/>
            <person name="Aranda M."/>
            <person name="Bell S.C."/>
            <person name="Webster N.S."/>
        </authorList>
    </citation>
    <scope>NUCLEOTIDE SEQUENCE</scope>
    <source>
        <strain evidence="9">SB0664_bin_27</strain>
    </source>
</reference>
<comment type="subcellular location">
    <subcellularLocation>
        <location evidence="1 7">Cell membrane</location>
        <topology evidence="1 7">Multi-pass membrane protein</topology>
    </subcellularLocation>
</comment>
<comment type="similarity">
    <text evidence="7">Belongs to the binding-protein-dependent transport system permease family.</text>
</comment>
<feature type="transmembrane region" description="Helical" evidence="7">
    <location>
        <begin position="279"/>
        <end position="298"/>
    </location>
</feature>
<dbReference type="EMBL" id="VXRG01000109">
    <property type="protein sequence ID" value="MXY94432.1"/>
    <property type="molecule type" value="Genomic_DNA"/>
</dbReference>
<feature type="transmembrane region" description="Helical" evidence="7">
    <location>
        <begin position="45"/>
        <end position="67"/>
    </location>
</feature>
<protein>
    <submittedName>
        <fullName evidence="9">Carbohydrate ABC transporter permease</fullName>
    </submittedName>
</protein>
<dbReference type="GO" id="GO:0005886">
    <property type="term" value="C:plasma membrane"/>
    <property type="evidence" value="ECO:0007669"/>
    <property type="project" value="UniProtKB-SubCell"/>
</dbReference>
<sequence length="314" mass="35532">MRSDRQVQGALANGWQSSSAELQGRGTLRGRRGETSRSGWEIARLAALQLFMTFLVVTFLVPTFWMISSSLKVSTEVFAHPIVWLPQDPHWNNYVKAFQLLPLTRFIVNTLIIVLFAVVGTVVSSALVAYSFARISWPGRNFWFGLLLATMMLPDVVTLVPRFLIFKNLKWIDTWLPLIVPYWGGIGAIYVFLMRQFFRGIPMELEDAAEIDGANRIRVLIQILLPLSKPVIATVAVFALLQHYNDFMNPLIYINSMDKWPLALGIRAYNDSYAKNWEVVFAASTVMLTPMVAIFIVAQRYFVQGIAMTGFGGR</sequence>
<evidence type="ECO:0000256" key="6">
    <source>
        <dbReference type="ARBA" id="ARBA00023136"/>
    </source>
</evidence>
<comment type="caution">
    <text evidence="9">The sequence shown here is derived from an EMBL/GenBank/DDBJ whole genome shotgun (WGS) entry which is preliminary data.</text>
</comment>
<dbReference type="SUPFAM" id="SSF161098">
    <property type="entry name" value="MetI-like"/>
    <property type="match status" value="1"/>
</dbReference>
<name>A0A6B0YXI0_9CHLR</name>
<proteinExistence type="inferred from homology"/>
<dbReference type="AlphaFoldDB" id="A0A6B0YXI0"/>
<evidence type="ECO:0000256" key="5">
    <source>
        <dbReference type="ARBA" id="ARBA00022989"/>
    </source>
</evidence>
<dbReference type="InterPro" id="IPR035906">
    <property type="entry name" value="MetI-like_sf"/>
</dbReference>
<keyword evidence="3" id="KW-1003">Cell membrane</keyword>
<dbReference type="CDD" id="cd06261">
    <property type="entry name" value="TM_PBP2"/>
    <property type="match status" value="1"/>
</dbReference>
<evidence type="ECO:0000313" key="9">
    <source>
        <dbReference type="EMBL" id="MXY94432.1"/>
    </source>
</evidence>
<dbReference type="PROSITE" id="PS50928">
    <property type="entry name" value="ABC_TM1"/>
    <property type="match status" value="1"/>
</dbReference>
<accession>A0A6B0YXI0</accession>
<evidence type="ECO:0000256" key="1">
    <source>
        <dbReference type="ARBA" id="ARBA00004651"/>
    </source>
</evidence>
<feature type="domain" description="ABC transmembrane type-1" evidence="8">
    <location>
        <begin position="107"/>
        <end position="298"/>
    </location>
</feature>
<dbReference type="InterPro" id="IPR000515">
    <property type="entry name" value="MetI-like"/>
</dbReference>
<dbReference type="Pfam" id="PF00528">
    <property type="entry name" value="BPD_transp_1"/>
    <property type="match status" value="1"/>
</dbReference>
<feature type="transmembrane region" description="Helical" evidence="7">
    <location>
        <begin position="219"/>
        <end position="241"/>
    </location>
</feature>
<organism evidence="9">
    <name type="scientific">Caldilineaceae bacterium SB0664_bin_27</name>
    <dbReference type="NCBI Taxonomy" id="2605260"/>
    <lineage>
        <taxon>Bacteria</taxon>
        <taxon>Bacillati</taxon>
        <taxon>Chloroflexota</taxon>
        <taxon>Caldilineae</taxon>
        <taxon>Caldilineales</taxon>
        <taxon>Caldilineaceae</taxon>
    </lineage>
</organism>